<sequence>MSENSTSFHAGDWFGIVGAKVQVYLPPSEKPRVAGLWELVDAGADFDEVLDALISGGLRALPAFALLSVDGDAARVVLRGAVSAEFTVAADVVTLDGRDAATWLEQSLSSVSQARLLLQEVEEAVVGLLPGGLVRVAQVDHPAVVEVVALGAGAPLDLSAQSIPEAPVADAGTPYFDAAVAAAPQVVAPPEPVEEPVPAAEPVAPPAEEAEPVDALSAPATEESDWIAAPQPVADPEATDVMPAITDDGPDLMPPLPGALGAAAVPLPDVPPLPPMPEPPLPRNPVPGFPDLPEDEAPAAPASWGPPAEAQPPAGSDHDGQTVTGNWDSSQFQRQHPGIPGQPPAPSVTAQPVARLLFSSGDVVDVDRAILIGRAPEARRFTSTEQPRLVTVPSPNQEISSTHLEVRPGSGADHGTAVVSDLGSTNGTVLVLPGLAPETLQPGVPAQLLPGSVIDLGDGLTIQVTSP</sequence>
<organism evidence="4 5">
    <name type="scientific">Nocardioides dubius</name>
    <dbReference type="NCBI Taxonomy" id="317019"/>
    <lineage>
        <taxon>Bacteria</taxon>
        <taxon>Bacillati</taxon>
        <taxon>Actinomycetota</taxon>
        <taxon>Actinomycetes</taxon>
        <taxon>Propionibacteriales</taxon>
        <taxon>Nocardioidaceae</taxon>
        <taxon>Nocardioides</taxon>
    </lineage>
</organism>
<name>A0ABN1U360_9ACTN</name>
<dbReference type="RefSeq" id="WP_343996432.1">
    <property type="nucleotide sequence ID" value="NZ_BAAALG010000013.1"/>
</dbReference>
<feature type="compositionally biased region" description="Low complexity" evidence="2">
    <location>
        <begin position="298"/>
        <end position="308"/>
    </location>
</feature>
<dbReference type="Pfam" id="PF00498">
    <property type="entry name" value="FHA"/>
    <property type="match status" value="1"/>
</dbReference>
<dbReference type="InterPro" id="IPR000253">
    <property type="entry name" value="FHA_dom"/>
</dbReference>
<comment type="caution">
    <text evidence="4">The sequence shown here is derived from an EMBL/GenBank/DDBJ whole genome shotgun (WGS) entry which is preliminary data.</text>
</comment>
<reference evidence="4 5" key="1">
    <citation type="journal article" date="2019" name="Int. J. Syst. Evol. Microbiol.">
        <title>The Global Catalogue of Microorganisms (GCM) 10K type strain sequencing project: providing services to taxonomists for standard genome sequencing and annotation.</title>
        <authorList>
            <consortium name="The Broad Institute Genomics Platform"/>
            <consortium name="The Broad Institute Genome Sequencing Center for Infectious Disease"/>
            <person name="Wu L."/>
            <person name="Ma J."/>
        </authorList>
    </citation>
    <scope>NUCLEOTIDE SEQUENCE [LARGE SCALE GENOMIC DNA]</scope>
    <source>
        <strain evidence="4 5">JCM 13008</strain>
    </source>
</reference>
<evidence type="ECO:0000313" key="4">
    <source>
        <dbReference type="EMBL" id="GAA1112477.1"/>
    </source>
</evidence>
<evidence type="ECO:0000259" key="3">
    <source>
        <dbReference type="PROSITE" id="PS50006"/>
    </source>
</evidence>
<evidence type="ECO:0000256" key="2">
    <source>
        <dbReference type="SAM" id="MobiDB-lite"/>
    </source>
</evidence>
<keyword evidence="5" id="KW-1185">Reference proteome</keyword>
<dbReference type="Gene3D" id="2.60.200.20">
    <property type="match status" value="1"/>
</dbReference>
<accession>A0ABN1U360</accession>
<evidence type="ECO:0000313" key="5">
    <source>
        <dbReference type="Proteomes" id="UP001501581"/>
    </source>
</evidence>
<dbReference type="CDD" id="cd00060">
    <property type="entry name" value="FHA"/>
    <property type="match status" value="1"/>
</dbReference>
<proteinExistence type="predicted"/>
<dbReference type="Proteomes" id="UP001501581">
    <property type="component" value="Unassembled WGS sequence"/>
</dbReference>
<protein>
    <recommendedName>
        <fullName evidence="3">FHA domain-containing protein</fullName>
    </recommendedName>
</protein>
<dbReference type="EMBL" id="BAAALG010000013">
    <property type="protein sequence ID" value="GAA1112477.1"/>
    <property type="molecule type" value="Genomic_DNA"/>
</dbReference>
<dbReference type="InterPro" id="IPR008984">
    <property type="entry name" value="SMAD_FHA_dom_sf"/>
</dbReference>
<dbReference type="SUPFAM" id="SSF49879">
    <property type="entry name" value="SMAD/FHA domain"/>
    <property type="match status" value="1"/>
</dbReference>
<feature type="region of interest" description="Disordered" evidence="2">
    <location>
        <begin position="190"/>
        <end position="223"/>
    </location>
</feature>
<feature type="region of interest" description="Disordered" evidence="2">
    <location>
        <begin position="395"/>
        <end position="414"/>
    </location>
</feature>
<feature type="compositionally biased region" description="Pro residues" evidence="2">
    <location>
        <begin position="268"/>
        <end position="290"/>
    </location>
</feature>
<keyword evidence="1" id="KW-0597">Phosphoprotein</keyword>
<feature type="compositionally biased region" description="Low complexity" evidence="2">
    <location>
        <begin position="258"/>
        <end position="267"/>
    </location>
</feature>
<evidence type="ECO:0000256" key="1">
    <source>
        <dbReference type="ARBA" id="ARBA00022553"/>
    </source>
</evidence>
<feature type="region of interest" description="Disordered" evidence="2">
    <location>
        <begin position="240"/>
        <end position="348"/>
    </location>
</feature>
<feature type="domain" description="FHA" evidence="3">
    <location>
        <begin position="370"/>
        <end position="430"/>
    </location>
</feature>
<dbReference type="PROSITE" id="PS50006">
    <property type="entry name" value="FHA_DOMAIN"/>
    <property type="match status" value="1"/>
</dbReference>
<gene>
    <name evidence="4" type="ORF">GCM10009668_37720</name>
</gene>
<feature type="compositionally biased region" description="Polar residues" evidence="2">
    <location>
        <begin position="321"/>
        <end position="334"/>
    </location>
</feature>